<dbReference type="RefSeq" id="WP_012415068.1">
    <property type="nucleotide sequence ID" value="NC_010644.1"/>
</dbReference>
<feature type="domain" description="Alpha-2-macroglobulin bait region" evidence="3">
    <location>
        <begin position="984"/>
        <end position="1122"/>
    </location>
</feature>
<dbReference type="SMART" id="SM01359">
    <property type="entry name" value="A2M_N_2"/>
    <property type="match status" value="1"/>
</dbReference>
<dbReference type="InterPro" id="IPR008930">
    <property type="entry name" value="Terpenoid_cyclase/PrenylTrfase"/>
</dbReference>
<dbReference type="PANTHER" id="PTHR40094:SF1">
    <property type="entry name" value="UBIQUITIN DOMAIN-CONTAINING PROTEIN"/>
    <property type="match status" value="1"/>
</dbReference>
<dbReference type="KEGG" id="emi:Emin_0898"/>
<dbReference type="SUPFAM" id="SSF48239">
    <property type="entry name" value="Terpenoid cyclases/Protein prenyltransferases"/>
    <property type="match status" value="1"/>
</dbReference>
<dbReference type="InterPro" id="IPR011625">
    <property type="entry name" value="A2M_N_BRD"/>
</dbReference>
<evidence type="ECO:0000259" key="3">
    <source>
        <dbReference type="SMART" id="SM01359"/>
    </source>
</evidence>
<evidence type="ECO:0000256" key="1">
    <source>
        <dbReference type="ARBA" id="ARBA00010556"/>
    </source>
</evidence>
<dbReference type="InterPro" id="IPR041246">
    <property type="entry name" value="Bact_MG10"/>
</dbReference>
<evidence type="ECO:0000256" key="2">
    <source>
        <dbReference type="SAM" id="SignalP"/>
    </source>
</evidence>
<feature type="signal peptide" evidence="2">
    <location>
        <begin position="1"/>
        <end position="20"/>
    </location>
</feature>
<dbReference type="OrthoDB" id="9767116at2"/>
<reference evidence="5 6" key="1">
    <citation type="journal article" date="2009" name="Appl. Environ. Microbiol.">
        <title>Genomic analysis of 'Elusimicrobium minutum,' the first cultivated representative of the phylum 'Elusimicrobia' (formerly termite group 1).</title>
        <authorList>
            <person name="Herlemann D.P.R."/>
            <person name="Geissinger O."/>
            <person name="Ikeda-Ohtsubo W."/>
            <person name="Kunin V."/>
            <person name="Sun H."/>
            <person name="Lapidus A."/>
            <person name="Hugenholtz P."/>
            <person name="Brune A."/>
        </authorList>
    </citation>
    <scope>NUCLEOTIDE SEQUENCE [LARGE SCALE GENOMIC DNA]</scope>
    <source>
        <strain evidence="5 6">Pei191</strain>
    </source>
</reference>
<keyword evidence="2" id="KW-0732">Signal</keyword>
<name>B2KD57_ELUMP</name>
<accession>B2KD57</accession>
<gene>
    <name evidence="5" type="ordered locus">Emin_0898</name>
</gene>
<dbReference type="SMART" id="SM01360">
    <property type="entry name" value="A2M"/>
    <property type="match status" value="1"/>
</dbReference>
<sequence length="2019" mass="227575">MKKLAALVSILMLTAFSATAQTLASANKKFENGQFQAALTEYEQLINNSDKNTAYTAQLKSVASLLGLFQYENAAKKAYSFSLPEDNIWKARFLLFRAFTGTQVINNYGFAMDTDEIQTETEDLGKFTRDQWLNKIGQDYDLLWSIAPKLINAAIEDESDFINTKDTDTKRIPTLLDFAVTRIEGFVSLLDSGYYPLAKAELKAKNFIVQNYSGRNVTEWNIERLASVYEEASKLEGNLRNDARGFWKVQRIMIPFDRDRSFDFNDKDATAEEAAKILSVWAGFTKEEEVKTSFFQRLFGSQKSNSKFTPYAQAFAAHNSANLFNRINQYEQAHATASYCGNLQGGGSFADLCKQLVKNIEEPVLEVTHSPIAPDPQNIQYKLDLRNVNTVYARIYKTTEEELKSFIKKDSYYYPNQSYDHLRNLKKHAFEKDVLKKIMSKKPVREFQQNVKYDKKYSFLRDEVFNAPQIDEKGLYITLISRDKNFNTTTAPVLAAILNITDIMMAATSAVEGNPNNFLFDLTGKAKSPEANIFKVYTLNPVTGEPLDNVTVKAFLDHNNRVSNLSALTNAEGVTNFKGVISLSNFYSNNFRLDPIARKGNSVAYLNSMPNLSYNPPEPFEIFVETDRGIYRPGQNVEVKVTVLERVPRGFKTYSRQTKPTIELRNANYKQISKATLTLNDFGSASYKFTLPKEGLLGSYSIIVDLKDPARNTSGSASFSVEEYKRPEFEVTIAEPSAPWLYGEKAVVNGTAKYYFGGGAADAAVEYTVYRQDYVPYFFWWFRWYQPSAKEEVAHGLVKADKQGNFNFDFIPQPRDAKDEKSKSSRFTVEVAVRDEGGRTISASRSFLAAKERNFFKIDLPTGFANENTPYKVDVSMVDINGNPLEGSAEFEVYGLENKFEENSVSSGRRNNSPSLEEAYKNAKETAKVFSVALSFNKEKPTTATIPGMKEGVYKIRLKDKNGTAEQSVILLVVSANPKLDLPLITIAEHSKYYPGETARILFGSGKIKKAKYVEFYKDSFLLAQDTVKEGGASIYKVNIINNHRGGIAMRWFAVSDYLTFTDEINLLIPNNDKELTLKINPPKSVLPGQKVTWSIDVADYQKKPVNAEATVKVYDRSLDYYQTNNEQLTHANLYPASSDSGYYYRRDISNSQFNTYFVNFYTPEFLDRRYISIMPLPHFFAEYSYRNYSSRSLGGLEMRKSFAKANIAEESAAGEYIDAVMETSAVYDSDQMNAAAPTQAPVTTGAAVEMDKEAGRVEARTDMSETAYFGPHTKITNGKGKVSFTMPQRLTSWNIAVNAITKDALLGTVTAQTVTRKDLMIRLETPRFFRERDKGQIKGIITNDTNKDLIVNTVLLVKEDGQNAYSALNLADTRQTVTVKANSQASVIWEAAVADGARVLTLTATARAGQVSDGEVKELPILPSRERLVDSKVTALKEGSNTITLDTLKKDDPTREYDLIALQIDPNLLLPVMNSLPMLVQYPFESLSSLTAKYVPLAIINNLYQKYPELKKAVAALPKRDSITPPWENDNPSRQMVLAETPWIFEAEGKKITFGQIIDMFDSKLVAKYEGQMVEKISKYQNKDGGFSWFQGGESNIFMTLYVLDGLAEAANQDVKVPEQMTKNAMRFVTQTIDDYIKNVKDTGASQIVASLYASYVLTSFPKEWKESKTAFEKAKGWIEYASKYPQFMTPLGKIYAANVYHRLGDKANSDKYLDMVLDAVKVDDTVGAYFQPEDKSWLWYHDTLETHAITLRTLLKLRPENEKLADDMTKWLLFNRKGNNWDSTKSTASAIYCLVDVMKARGAFESKTAYEVKWGNIKETKSFEPFDFVSKPLRYTVFGSDANSTFLEASVNKKGKTVDFASLTAVYSTNAKVEESPKGLLNISRQYFLREKEGAVYKLKPIADGGAVNVGDEIEVQLTITTSSQFEFVHIKDPRGAGFEAETLLSGWQWDLLRRYEEPRDSLTNFFVDWLPHGIYTLKYRMRPTTPGVYKVGAAQMQSSFAPEFAAHSANMTITVK</sequence>
<dbReference type="InterPro" id="IPR002890">
    <property type="entry name" value="MG2"/>
</dbReference>
<dbReference type="InterPro" id="IPR051802">
    <property type="entry name" value="YfhM-like"/>
</dbReference>
<dbReference type="InterPro" id="IPR001599">
    <property type="entry name" value="Macroglobln_a2"/>
</dbReference>
<organism evidence="5 6">
    <name type="scientific">Elusimicrobium minutum (strain Pei191)</name>
    <dbReference type="NCBI Taxonomy" id="445932"/>
    <lineage>
        <taxon>Bacteria</taxon>
        <taxon>Pseudomonadati</taxon>
        <taxon>Elusimicrobiota</taxon>
        <taxon>Elusimicrobia</taxon>
        <taxon>Elusimicrobiales</taxon>
        <taxon>Elusimicrobiaceae</taxon>
        <taxon>Elusimicrobium</taxon>
    </lineage>
</organism>
<dbReference type="STRING" id="445932.Emin_0898"/>
<dbReference type="EMBL" id="CP001055">
    <property type="protein sequence ID" value="ACC98453.1"/>
    <property type="molecule type" value="Genomic_DNA"/>
</dbReference>
<feature type="chain" id="PRO_5002779821" evidence="2">
    <location>
        <begin position="21"/>
        <end position="2019"/>
    </location>
</feature>
<dbReference type="Pfam" id="PF00207">
    <property type="entry name" value="A2M"/>
    <property type="match status" value="1"/>
</dbReference>
<dbReference type="Gene3D" id="1.50.10.20">
    <property type="match status" value="1"/>
</dbReference>
<comment type="similarity">
    <text evidence="1">Belongs to the protease inhibitor I39 (alpha-2-macroglobulin) family. Bacterial alpha-2-macroglobulin subfamily.</text>
</comment>
<dbReference type="HOGENOM" id="CLU_001849_0_0_0"/>
<dbReference type="Proteomes" id="UP000001029">
    <property type="component" value="Chromosome"/>
</dbReference>
<feature type="domain" description="Alpha-2-macroglobulin" evidence="4">
    <location>
        <begin position="1267"/>
        <end position="1356"/>
    </location>
</feature>
<evidence type="ECO:0000259" key="4">
    <source>
        <dbReference type="SMART" id="SM01360"/>
    </source>
</evidence>
<dbReference type="Pfam" id="PF17973">
    <property type="entry name" value="bMG10"/>
    <property type="match status" value="1"/>
</dbReference>
<dbReference type="Pfam" id="PF01835">
    <property type="entry name" value="MG2"/>
    <property type="match status" value="1"/>
</dbReference>
<dbReference type="Gene3D" id="2.60.40.1930">
    <property type="match status" value="1"/>
</dbReference>
<protein>
    <submittedName>
        <fullName evidence="5">Large extracellular alpha-helical protein</fullName>
    </submittedName>
</protein>
<dbReference type="GO" id="GO:0004866">
    <property type="term" value="F:endopeptidase inhibitor activity"/>
    <property type="evidence" value="ECO:0007669"/>
    <property type="project" value="InterPro"/>
</dbReference>
<dbReference type="PANTHER" id="PTHR40094">
    <property type="entry name" value="ALPHA-2-MACROGLOBULIN HOMOLOG"/>
    <property type="match status" value="1"/>
</dbReference>
<evidence type="ECO:0000313" key="6">
    <source>
        <dbReference type="Proteomes" id="UP000001029"/>
    </source>
</evidence>
<proteinExistence type="inferred from homology"/>
<evidence type="ECO:0000313" key="5">
    <source>
        <dbReference type="EMBL" id="ACC98453.1"/>
    </source>
</evidence>
<keyword evidence="6" id="KW-1185">Reference proteome</keyword>